<reference evidence="3" key="1">
    <citation type="journal article" date="2010" name="Genome Res.">
        <title>Population genomic sequencing of Coccidioides fungi reveals recent hybridization and transposon control.</title>
        <authorList>
            <person name="Neafsey D.E."/>
            <person name="Barker B.M."/>
            <person name="Sharpton T.J."/>
            <person name="Stajich J.E."/>
            <person name="Park D.J."/>
            <person name="Whiston E."/>
            <person name="Hung C.-Y."/>
            <person name="McMahan C."/>
            <person name="White J."/>
            <person name="Sykes S."/>
            <person name="Heiman D."/>
            <person name="Young S."/>
            <person name="Zeng Q."/>
            <person name="Abouelleil A."/>
            <person name="Aftuck L."/>
            <person name="Bessette D."/>
            <person name="Brown A."/>
            <person name="FitzGerald M."/>
            <person name="Lui A."/>
            <person name="Macdonald J.P."/>
            <person name="Priest M."/>
            <person name="Orbach M.J."/>
            <person name="Galgiani J.N."/>
            <person name="Kirkland T.N."/>
            <person name="Cole G.T."/>
            <person name="Birren B.W."/>
            <person name="Henn M.R."/>
            <person name="Taylor J.W."/>
            <person name="Rounsley S.D."/>
        </authorList>
    </citation>
    <scope>NUCLEOTIDE SEQUENCE [LARGE SCALE GENOMIC DNA]</scope>
    <source>
        <strain evidence="3">H538.4</strain>
    </source>
</reference>
<gene>
    <name evidence="2" type="ORF">CIHG_03511</name>
</gene>
<dbReference type="Proteomes" id="UP000054563">
    <property type="component" value="Unassembled WGS sequence"/>
</dbReference>
<evidence type="ECO:0000313" key="2">
    <source>
        <dbReference type="EMBL" id="KMU85980.1"/>
    </source>
</evidence>
<dbReference type="EMBL" id="DS016990">
    <property type="protein sequence ID" value="KMU85980.1"/>
    <property type="molecule type" value="Genomic_DNA"/>
</dbReference>
<feature type="region of interest" description="Disordered" evidence="1">
    <location>
        <begin position="1"/>
        <end position="21"/>
    </location>
</feature>
<dbReference type="VEuPathDB" id="FungiDB:CIHG_03511"/>
<proteinExistence type="predicted"/>
<protein>
    <submittedName>
        <fullName evidence="2">Uncharacterized protein</fullName>
    </submittedName>
</protein>
<feature type="compositionally biased region" description="Basic and acidic residues" evidence="1">
    <location>
        <begin position="11"/>
        <end position="20"/>
    </location>
</feature>
<evidence type="ECO:0000313" key="3">
    <source>
        <dbReference type="Proteomes" id="UP000054563"/>
    </source>
</evidence>
<evidence type="ECO:0000256" key="1">
    <source>
        <dbReference type="SAM" id="MobiDB-lite"/>
    </source>
</evidence>
<sequence length="182" mass="20525">MHLSTQMRINPDNEKGEPRHPCSAFADHWTQRDGREWSFRRKSVSLCAKAPGTGVIEAVKMDRRTEWECSIILVTEKNYKGLHRTKKLKHWTYSSQGKSFLWPREVGRRQGKKKVRIVIVPHIKRLWRLHGGGKLSLAVRNHRSPIGPMTQVSSSTVAGSVLLQEIRAGGGPGSEKSKGAIL</sequence>
<dbReference type="AlphaFoldDB" id="A0A0J8RLH4"/>
<organism evidence="2 3">
    <name type="scientific">Coccidioides immitis H538.4</name>
    <dbReference type="NCBI Taxonomy" id="396776"/>
    <lineage>
        <taxon>Eukaryota</taxon>
        <taxon>Fungi</taxon>
        <taxon>Dikarya</taxon>
        <taxon>Ascomycota</taxon>
        <taxon>Pezizomycotina</taxon>
        <taxon>Eurotiomycetes</taxon>
        <taxon>Eurotiomycetidae</taxon>
        <taxon>Onygenales</taxon>
        <taxon>Onygenaceae</taxon>
        <taxon>Coccidioides</taxon>
    </lineage>
</organism>
<accession>A0A0J8RLH4</accession>
<name>A0A0J8RLH4_COCIT</name>